<organism evidence="1 2">
    <name type="scientific">Leclercia adecarboxylata</name>
    <dbReference type="NCBI Taxonomy" id="83655"/>
    <lineage>
        <taxon>Bacteria</taxon>
        <taxon>Pseudomonadati</taxon>
        <taxon>Pseudomonadota</taxon>
        <taxon>Gammaproteobacteria</taxon>
        <taxon>Enterobacterales</taxon>
        <taxon>Enterobacteriaceae</taxon>
        <taxon>Leclercia</taxon>
    </lineage>
</organism>
<evidence type="ECO:0000313" key="1">
    <source>
        <dbReference type="EMBL" id="VTP64303.1"/>
    </source>
</evidence>
<keyword evidence="1" id="KW-0347">Helicase</keyword>
<dbReference type="EMBL" id="LR590464">
    <property type="protein sequence ID" value="VTP64303.1"/>
    <property type="molecule type" value="Genomic_DNA"/>
</dbReference>
<gene>
    <name evidence="1" type="ORF">NCTC13032_01379</name>
</gene>
<reference evidence="1 2" key="1">
    <citation type="submission" date="2019-05" db="EMBL/GenBank/DDBJ databases">
        <authorList>
            <consortium name="Pathogen Informatics"/>
        </authorList>
    </citation>
    <scope>NUCLEOTIDE SEQUENCE [LARGE SCALE GENOMIC DNA]</scope>
    <source>
        <strain evidence="1 2">NCTC13032</strain>
    </source>
</reference>
<dbReference type="GO" id="GO:0004386">
    <property type="term" value="F:helicase activity"/>
    <property type="evidence" value="ECO:0007669"/>
    <property type="project" value="UniProtKB-KW"/>
</dbReference>
<proteinExistence type="predicted"/>
<sequence>MTRSCLWDEIGQGADPVEVYKSAYALFNGTGKLQGAKEGGNRELKRWRTVAISTGEVDLETFIAGAGRKAKAGQLVRLLNIPLSKAVRFHGHESGKHHADALKDAYQSHHGAAGRAWVQWLADHQQEAVNAVREAEARWRGIIPADYGEQVHRVGGAFRHSGGGANGGAGDHRVG</sequence>
<accession>A0A4V6YXV1</accession>
<keyword evidence="1" id="KW-0067">ATP-binding</keyword>
<name>A0A4V6YXV1_9ENTR</name>
<dbReference type="AlphaFoldDB" id="A0A4V6YXV1"/>
<keyword evidence="1" id="KW-0378">Hydrolase</keyword>
<evidence type="ECO:0000313" key="2">
    <source>
        <dbReference type="Proteomes" id="UP000310719"/>
    </source>
</evidence>
<protein>
    <submittedName>
        <fullName evidence="1">Superfamily II helicase and inactivated derivatives</fullName>
    </submittedName>
</protein>
<dbReference type="Proteomes" id="UP000310719">
    <property type="component" value="Chromosome"/>
</dbReference>
<keyword evidence="1" id="KW-0547">Nucleotide-binding</keyword>